<evidence type="ECO:0000259" key="18">
    <source>
        <dbReference type="SMART" id="SM00474"/>
    </source>
</evidence>
<evidence type="ECO:0000256" key="1">
    <source>
        <dbReference type="ARBA" id="ARBA00007705"/>
    </source>
</evidence>
<dbReference type="GO" id="GO:0003677">
    <property type="term" value="F:DNA binding"/>
    <property type="evidence" value="ECO:0007669"/>
    <property type="project" value="UniProtKB-UniRule"/>
</dbReference>
<evidence type="ECO:0000256" key="8">
    <source>
        <dbReference type="ARBA" id="ARBA00022722"/>
    </source>
</evidence>
<keyword evidence="8" id="KW-0540">Nuclease</keyword>
<evidence type="ECO:0000313" key="21">
    <source>
        <dbReference type="EMBL" id="QJP99128.1"/>
    </source>
</evidence>
<evidence type="ECO:0000256" key="16">
    <source>
        <dbReference type="NCBIfam" id="TIGR00593"/>
    </source>
</evidence>
<evidence type="ECO:0000313" key="22">
    <source>
        <dbReference type="Proteomes" id="UP000501648"/>
    </source>
</evidence>
<feature type="domain" description="5'-3' exonuclease" evidence="19">
    <location>
        <begin position="2"/>
        <end position="257"/>
    </location>
</feature>
<dbReference type="Pfam" id="PF01612">
    <property type="entry name" value="DNA_pol_A_exo1"/>
    <property type="match status" value="1"/>
</dbReference>
<dbReference type="InterPro" id="IPR001098">
    <property type="entry name" value="DNA-dir_DNA_pol_A_palm_dom"/>
</dbReference>
<keyword evidence="6 17" id="KW-0548">Nucleotidyltransferase</keyword>
<dbReference type="CDD" id="cd06139">
    <property type="entry name" value="DNA_polA_I_Ecoli_like_exo"/>
    <property type="match status" value="1"/>
</dbReference>
<dbReference type="InterPro" id="IPR036397">
    <property type="entry name" value="RNaseH_sf"/>
</dbReference>
<evidence type="ECO:0000256" key="6">
    <source>
        <dbReference type="ARBA" id="ARBA00022695"/>
    </source>
</evidence>
<evidence type="ECO:0000256" key="10">
    <source>
        <dbReference type="ARBA" id="ARBA00022801"/>
    </source>
</evidence>
<dbReference type="InterPro" id="IPR036279">
    <property type="entry name" value="5-3_exonuclease_C_sf"/>
</dbReference>
<dbReference type="SMART" id="SM00474">
    <property type="entry name" value="35EXOc"/>
    <property type="match status" value="1"/>
</dbReference>
<dbReference type="FunFam" id="3.30.420.10:FF:000026">
    <property type="entry name" value="DNA polymerase I"/>
    <property type="match status" value="1"/>
</dbReference>
<dbReference type="Gene3D" id="3.30.420.10">
    <property type="entry name" value="Ribonuclease H-like superfamily/Ribonuclease H"/>
    <property type="match status" value="1"/>
</dbReference>
<dbReference type="InterPro" id="IPR002562">
    <property type="entry name" value="3'-5'_exonuclease_dom"/>
</dbReference>
<dbReference type="SUPFAM" id="SSF47807">
    <property type="entry name" value="5' to 3' exonuclease, C-terminal subdomain"/>
    <property type="match status" value="1"/>
</dbReference>
<evidence type="ECO:0000256" key="17">
    <source>
        <dbReference type="RuleBase" id="RU004460"/>
    </source>
</evidence>
<keyword evidence="9 17" id="KW-0227">DNA damage</keyword>
<dbReference type="EC" id="2.7.7.7" evidence="3 16"/>
<dbReference type="GO" id="GO:0006261">
    <property type="term" value="P:DNA-templated DNA replication"/>
    <property type="evidence" value="ECO:0007669"/>
    <property type="project" value="UniProtKB-UniRule"/>
</dbReference>
<dbReference type="InterPro" id="IPR002421">
    <property type="entry name" value="5-3_exonuclease"/>
</dbReference>
<feature type="domain" description="DNA-directed DNA polymerase family A palm" evidence="20">
    <location>
        <begin position="679"/>
        <end position="885"/>
    </location>
</feature>
<dbReference type="Gene3D" id="1.20.1060.10">
    <property type="entry name" value="Taq DNA Polymerase, Chain T, domain 4"/>
    <property type="match status" value="1"/>
</dbReference>
<organism evidence="21 22">
    <name type="scientific">Herbaspirillum rubrisubalbicans Os34</name>
    <dbReference type="NCBI Taxonomy" id="1235827"/>
    <lineage>
        <taxon>Bacteria</taxon>
        <taxon>Pseudomonadati</taxon>
        <taxon>Pseudomonadota</taxon>
        <taxon>Betaproteobacteria</taxon>
        <taxon>Burkholderiales</taxon>
        <taxon>Oxalobacteraceae</taxon>
        <taxon>Herbaspirillum</taxon>
    </lineage>
</organism>
<dbReference type="GO" id="GO:0008409">
    <property type="term" value="F:5'-3' exonuclease activity"/>
    <property type="evidence" value="ECO:0007669"/>
    <property type="project" value="UniProtKB-UniRule"/>
</dbReference>
<sequence length="921" mass="101511">MQKTLLLVDGSSYLYRAFHALPDMRNAEGAPTGALYGIINMLRRLRNDYPASYVACVFDAKGKTFRDDLYPDYKATRKSMPEDLALQIEPIHAAVRALGWPILMVEGIEADDVIGTLSVQATSAGLDTIVSTGDKDMAQLVNEHVTLVNTMSNEVLDIAGVIAKFGVPPERIVDYLSLIGDTVDNVPGVEKCGPKTAVKWLTAYGSLDGVMANADKITGVVGENLRRALDWLPQGRVLVTVKTDCDLSAHMKSILESLTMQPVDKDVLKELFTRYNFRTWLRELSEGADAAAGAKAPMVGAAAAAALATPAQGGLFAATPKVEYETVLTDAQLDQWIAAINAAELTAVDTETTSLEAMQAELVGISLCCEPGRAAYIPVAHNYQDAPAQLSRAHVLDKLKPWLEDASKPKLGQHLKYDSHIFANYGVRLAGVKHDTLLESYVFESHRPHDMDSLAARHLERKTITYAEVCGKGASQIGFNEVPIERATEYAAEDADVTLALHQAMWPQIEHDDKLRFIYEKIEVPTSVVLQKIERNGVLIDSERLGQQSHDLGKRMLEIEQQAYDLAGQPFNLNSPKQLGEILFGKLELPVVKKTASGAPSTDEEVLQKLAEDYPLPKVLLDYRGLSKLKSTYTDKLPKMINPATGRVHTNYAQAVAVTGRLASNDPNLQNIPIRTAEGRRIREAFVAPEGSVIVSADYSQIELRIMAHISEDENMLKAFANNEDIHKATAAEIFGIAPEQVESEQRRYAKVINFGLIYGMSAFGLAGNLGIERAAAQMYIDKYFMRFSGVKRYMDETRMQAKARGYVETVFGRRLWLPEINSPNGPRRQGAERAAINAPMQGTAADLIKLAMIAVQGWLEQAGLQTRMIMQVHDELVLEVPQQELDLVREKLPELMKNVAELKVPLLAEVGIGKNWDQAH</sequence>
<evidence type="ECO:0000256" key="9">
    <source>
        <dbReference type="ARBA" id="ARBA00022763"/>
    </source>
</evidence>
<dbReference type="EMBL" id="CP008956">
    <property type="protein sequence ID" value="QJP99128.1"/>
    <property type="molecule type" value="Genomic_DNA"/>
</dbReference>
<dbReference type="InterPro" id="IPR008918">
    <property type="entry name" value="HhH2"/>
</dbReference>
<dbReference type="CDD" id="cd08637">
    <property type="entry name" value="DNA_pol_A_pol_I_C"/>
    <property type="match status" value="1"/>
</dbReference>
<name>A0A6M3ZKD5_9BURK</name>
<keyword evidence="10 17" id="KW-0378">Hydrolase</keyword>
<dbReference type="InterPro" id="IPR018320">
    <property type="entry name" value="DNA_polymerase_1"/>
</dbReference>
<evidence type="ECO:0000256" key="4">
    <source>
        <dbReference type="ARBA" id="ARBA00020311"/>
    </source>
</evidence>
<dbReference type="GO" id="GO:0008408">
    <property type="term" value="F:3'-5' exonuclease activity"/>
    <property type="evidence" value="ECO:0007669"/>
    <property type="project" value="UniProtKB-UniRule"/>
</dbReference>
<dbReference type="NCBIfam" id="NF004397">
    <property type="entry name" value="PRK05755.1"/>
    <property type="match status" value="1"/>
</dbReference>
<dbReference type="FunFam" id="1.10.150.20:FF:000003">
    <property type="entry name" value="DNA polymerase I"/>
    <property type="match status" value="1"/>
</dbReference>
<dbReference type="SUPFAM" id="SSF53098">
    <property type="entry name" value="Ribonuclease H-like"/>
    <property type="match status" value="1"/>
</dbReference>
<comment type="subunit">
    <text evidence="2">Single-chain monomer with multiple functions.</text>
</comment>
<dbReference type="FunFam" id="1.10.150.20:FF:000002">
    <property type="entry name" value="DNA polymerase I"/>
    <property type="match status" value="1"/>
</dbReference>
<dbReference type="Gene3D" id="3.40.50.1010">
    <property type="entry name" value="5'-nuclease"/>
    <property type="match status" value="1"/>
</dbReference>
<evidence type="ECO:0000256" key="7">
    <source>
        <dbReference type="ARBA" id="ARBA00022705"/>
    </source>
</evidence>
<dbReference type="InterPro" id="IPR029060">
    <property type="entry name" value="PIN-like_dom_sf"/>
</dbReference>
<evidence type="ECO:0000256" key="12">
    <source>
        <dbReference type="ARBA" id="ARBA00022932"/>
    </source>
</evidence>
<dbReference type="InterPro" id="IPR019760">
    <property type="entry name" value="DNA-dir_DNA_pol_A_CS"/>
</dbReference>
<comment type="catalytic activity">
    <reaction evidence="15 17">
        <text>DNA(n) + a 2'-deoxyribonucleoside 5'-triphosphate = DNA(n+1) + diphosphate</text>
        <dbReference type="Rhea" id="RHEA:22508"/>
        <dbReference type="Rhea" id="RHEA-COMP:17339"/>
        <dbReference type="Rhea" id="RHEA-COMP:17340"/>
        <dbReference type="ChEBI" id="CHEBI:33019"/>
        <dbReference type="ChEBI" id="CHEBI:61560"/>
        <dbReference type="ChEBI" id="CHEBI:173112"/>
        <dbReference type="EC" id="2.7.7.7"/>
    </reaction>
</comment>
<evidence type="ECO:0000256" key="11">
    <source>
        <dbReference type="ARBA" id="ARBA00022839"/>
    </source>
</evidence>
<dbReference type="InterPro" id="IPR002298">
    <property type="entry name" value="DNA_polymerase_A"/>
</dbReference>
<evidence type="ECO:0000259" key="19">
    <source>
        <dbReference type="SMART" id="SM00475"/>
    </source>
</evidence>
<accession>A0A6M3ZKD5</accession>
<dbReference type="GO" id="GO:0003887">
    <property type="term" value="F:DNA-directed DNA polymerase activity"/>
    <property type="evidence" value="ECO:0007669"/>
    <property type="project" value="UniProtKB-UniRule"/>
</dbReference>
<comment type="function">
    <text evidence="17">In addition to polymerase activity, this DNA polymerase exhibits 3'-5' and 5'-3' exonuclease activity.</text>
</comment>
<dbReference type="FunFam" id="3.40.50.1010:FF:000001">
    <property type="entry name" value="DNA polymerase I"/>
    <property type="match status" value="1"/>
</dbReference>
<proteinExistence type="inferred from homology"/>
<dbReference type="NCBIfam" id="TIGR00593">
    <property type="entry name" value="pola"/>
    <property type="match status" value="1"/>
</dbReference>
<dbReference type="SUPFAM" id="SSF56672">
    <property type="entry name" value="DNA/RNA polymerases"/>
    <property type="match status" value="1"/>
</dbReference>
<gene>
    <name evidence="17" type="primary">polA</name>
    <name evidence="21" type="ORF">C798_02440</name>
</gene>
<keyword evidence="12 17" id="KW-0239">DNA-directed DNA polymerase</keyword>
<dbReference type="SUPFAM" id="SSF88723">
    <property type="entry name" value="PIN domain-like"/>
    <property type="match status" value="1"/>
</dbReference>
<evidence type="ECO:0000256" key="15">
    <source>
        <dbReference type="ARBA" id="ARBA00049244"/>
    </source>
</evidence>
<dbReference type="InterPro" id="IPR020045">
    <property type="entry name" value="DNA_polI_H3TH"/>
</dbReference>
<dbReference type="CDD" id="cd09859">
    <property type="entry name" value="PIN_53EXO"/>
    <property type="match status" value="1"/>
</dbReference>
<dbReference type="Proteomes" id="UP000501648">
    <property type="component" value="Chromosome"/>
</dbReference>
<dbReference type="SMART" id="SM00279">
    <property type="entry name" value="HhH2"/>
    <property type="match status" value="1"/>
</dbReference>
<keyword evidence="11 17" id="KW-0269">Exonuclease</keyword>
<dbReference type="GO" id="GO:0006302">
    <property type="term" value="P:double-strand break repair"/>
    <property type="evidence" value="ECO:0007669"/>
    <property type="project" value="TreeGrafter"/>
</dbReference>
<dbReference type="PANTHER" id="PTHR10133">
    <property type="entry name" value="DNA POLYMERASE I"/>
    <property type="match status" value="1"/>
</dbReference>
<dbReference type="Gene3D" id="3.30.70.370">
    <property type="match status" value="1"/>
</dbReference>
<dbReference type="Pfam" id="PF00476">
    <property type="entry name" value="DNA_pol_A"/>
    <property type="match status" value="1"/>
</dbReference>
<comment type="similarity">
    <text evidence="1 17">Belongs to the DNA polymerase type-A family.</text>
</comment>
<dbReference type="PROSITE" id="PS00447">
    <property type="entry name" value="DNA_POLYMERASE_A"/>
    <property type="match status" value="1"/>
</dbReference>
<reference evidence="21 22" key="1">
    <citation type="journal article" date="2012" name="J. Bacteriol.">
        <title>Genome sequence of the pathogenic Herbaspirillum seropedicae strain Os34, isolated from rice roots.</title>
        <authorList>
            <person name="Ye W."/>
            <person name="Ye S."/>
            <person name="Liu J."/>
            <person name="Chang S."/>
            <person name="Chen M."/>
            <person name="Zhu B."/>
            <person name="Guo L."/>
            <person name="An Q."/>
        </authorList>
    </citation>
    <scope>NUCLEOTIDE SEQUENCE [LARGE SCALE GENOMIC DNA]</scope>
    <source>
        <strain evidence="21 22">Os34</strain>
    </source>
</reference>
<dbReference type="CDD" id="cd09898">
    <property type="entry name" value="H3TH_53EXO"/>
    <property type="match status" value="1"/>
</dbReference>
<dbReference type="PANTHER" id="PTHR10133:SF27">
    <property type="entry name" value="DNA POLYMERASE NU"/>
    <property type="match status" value="1"/>
</dbReference>
<dbReference type="InterPro" id="IPR043502">
    <property type="entry name" value="DNA/RNA_pol_sf"/>
</dbReference>
<evidence type="ECO:0000256" key="2">
    <source>
        <dbReference type="ARBA" id="ARBA00011541"/>
    </source>
</evidence>
<dbReference type="SMART" id="SM00482">
    <property type="entry name" value="POLAc"/>
    <property type="match status" value="1"/>
</dbReference>
<dbReference type="InterPro" id="IPR020046">
    <property type="entry name" value="5-3_exonucl_a-hlix_arch_N"/>
</dbReference>
<keyword evidence="14 17" id="KW-0234">DNA repair</keyword>
<evidence type="ECO:0000256" key="5">
    <source>
        <dbReference type="ARBA" id="ARBA00022679"/>
    </source>
</evidence>
<protein>
    <recommendedName>
        <fullName evidence="4 16">DNA polymerase I</fullName>
        <ecNumber evidence="3 16">2.7.7.7</ecNumber>
    </recommendedName>
</protein>
<keyword evidence="13 17" id="KW-0238">DNA-binding</keyword>
<keyword evidence="7 17" id="KW-0235">DNA replication</keyword>
<dbReference type="Pfam" id="PF02739">
    <property type="entry name" value="5_3_exonuc_N"/>
    <property type="match status" value="1"/>
</dbReference>
<dbReference type="Pfam" id="PF01367">
    <property type="entry name" value="5_3_exonuc"/>
    <property type="match status" value="1"/>
</dbReference>
<dbReference type="PRINTS" id="PR00868">
    <property type="entry name" value="DNAPOLI"/>
</dbReference>
<feature type="domain" description="3'-5' exonuclease" evidence="18">
    <location>
        <begin position="324"/>
        <end position="510"/>
    </location>
</feature>
<evidence type="ECO:0000256" key="13">
    <source>
        <dbReference type="ARBA" id="ARBA00023125"/>
    </source>
</evidence>
<dbReference type="RefSeq" id="WP_017454291.1">
    <property type="nucleotide sequence ID" value="NZ_CP008956.1"/>
</dbReference>
<dbReference type="SMART" id="SM00475">
    <property type="entry name" value="53EXOc"/>
    <property type="match status" value="1"/>
</dbReference>
<dbReference type="InterPro" id="IPR012337">
    <property type="entry name" value="RNaseH-like_sf"/>
</dbReference>
<keyword evidence="5 17" id="KW-0808">Transferase</keyword>
<dbReference type="Gene3D" id="1.10.150.20">
    <property type="entry name" value="5' to 3' exonuclease, C-terminal subdomain"/>
    <property type="match status" value="2"/>
</dbReference>
<dbReference type="FunFam" id="1.20.1060.10:FF:000001">
    <property type="entry name" value="DNA polymerase I"/>
    <property type="match status" value="1"/>
</dbReference>
<evidence type="ECO:0000256" key="14">
    <source>
        <dbReference type="ARBA" id="ARBA00023204"/>
    </source>
</evidence>
<dbReference type="AlphaFoldDB" id="A0A6M3ZKD5"/>
<evidence type="ECO:0000259" key="20">
    <source>
        <dbReference type="SMART" id="SM00482"/>
    </source>
</evidence>
<evidence type="ECO:0000256" key="3">
    <source>
        <dbReference type="ARBA" id="ARBA00012417"/>
    </source>
</evidence>